<feature type="region of interest" description="Disordered" evidence="1">
    <location>
        <begin position="68"/>
        <end position="88"/>
    </location>
</feature>
<protein>
    <submittedName>
        <fullName evidence="3">Helix-turn-helix transcriptional regulator</fullName>
    </submittedName>
</protein>
<dbReference type="Gene3D" id="1.10.260.40">
    <property type="entry name" value="lambda repressor-like DNA-binding domains"/>
    <property type="match status" value="1"/>
</dbReference>
<name>A0AAE9SNJ0_9VIBR</name>
<evidence type="ECO:0000313" key="3">
    <source>
        <dbReference type="EMBL" id="UTZ27713.1"/>
    </source>
</evidence>
<dbReference type="GO" id="GO:0003677">
    <property type="term" value="F:DNA binding"/>
    <property type="evidence" value="ECO:0007669"/>
    <property type="project" value="InterPro"/>
</dbReference>
<dbReference type="EMBL" id="CP050467">
    <property type="protein sequence ID" value="UTZ27713.1"/>
    <property type="molecule type" value="Genomic_DNA"/>
</dbReference>
<dbReference type="InterPro" id="IPR010982">
    <property type="entry name" value="Lambda_DNA-bd_dom_sf"/>
</dbReference>
<dbReference type="InterPro" id="IPR001387">
    <property type="entry name" value="Cro/C1-type_HTH"/>
</dbReference>
<dbReference type="PROSITE" id="PS50943">
    <property type="entry name" value="HTH_CROC1"/>
    <property type="match status" value="1"/>
</dbReference>
<proteinExistence type="predicted"/>
<reference evidence="3" key="1">
    <citation type="submission" date="2020-03" db="EMBL/GenBank/DDBJ databases">
        <title>Five strains of Vibrio campbellii isolated from Mariana Trench.</title>
        <authorList>
            <person name="Liang J."/>
            <person name="Zhang X.-H."/>
        </authorList>
    </citation>
    <scope>NUCLEOTIDE SEQUENCE</scope>
    <source>
        <strain evidence="3">LJC014</strain>
    </source>
</reference>
<dbReference type="CDD" id="cd00093">
    <property type="entry name" value="HTH_XRE"/>
    <property type="match status" value="1"/>
</dbReference>
<dbReference type="AlphaFoldDB" id="A0AAE9SNJ0"/>
<organism evidence="3 4">
    <name type="scientific">Vibrio campbellii</name>
    <dbReference type="NCBI Taxonomy" id="680"/>
    <lineage>
        <taxon>Bacteria</taxon>
        <taxon>Pseudomonadati</taxon>
        <taxon>Pseudomonadota</taxon>
        <taxon>Gammaproteobacteria</taxon>
        <taxon>Vibrionales</taxon>
        <taxon>Vibrionaceae</taxon>
        <taxon>Vibrio</taxon>
    </lineage>
</organism>
<feature type="domain" description="HTH cro/C1-type" evidence="2">
    <location>
        <begin position="4"/>
        <end position="63"/>
    </location>
</feature>
<dbReference type="Pfam" id="PF01381">
    <property type="entry name" value="HTH_3"/>
    <property type="match status" value="1"/>
</dbReference>
<evidence type="ECO:0000259" key="2">
    <source>
        <dbReference type="PROSITE" id="PS50943"/>
    </source>
</evidence>
<sequence length="88" mass="9444">MSNIKQIRMSLGISQDALAAEIGVTQGAIAHFEAGKRTPNINMCWKIVKALNQLGAKCTFDDVFPDPQEDCGTEGQEVKPPIKGANGE</sequence>
<gene>
    <name evidence="3" type="ORF">HB761_13725</name>
</gene>
<dbReference type="RefSeq" id="WP_255935318.1">
    <property type="nucleotide sequence ID" value="NZ_CP050467.1"/>
</dbReference>
<dbReference type="SMART" id="SM00530">
    <property type="entry name" value="HTH_XRE"/>
    <property type="match status" value="1"/>
</dbReference>
<dbReference type="Proteomes" id="UP001058687">
    <property type="component" value="Chromosome 1"/>
</dbReference>
<accession>A0AAE9SNJ0</accession>
<evidence type="ECO:0000256" key="1">
    <source>
        <dbReference type="SAM" id="MobiDB-lite"/>
    </source>
</evidence>
<dbReference type="SUPFAM" id="SSF47413">
    <property type="entry name" value="lambda repressor-like DNA-binding domains"/>
    <property type="match status" value="1"/>
</dbReference>
<evidence type="ECO:0000313" key="4">
    <source>
        <dbReference type="Proteomes" id="UP001058687"/>
    </source>
</evidence>